<evidence type="ECO:0008006" key="3">
    <source>
        <dbReference type="Google" id="ProtNLM"/>
    </source>
</evidence>
<evidence type="ECO:0000313" key="2">
    <source>
        <dbReference type="Proteomes" id="UP001202180"/>
    </source>
</evidence>
<reference evidence="1 2" key="1">
    <citation type="submission" date="2022-04" db="EMBL/GenBank/DDBJ databases">
        <title>Spirosoma sp. strain RP8 genome sequencing and assembly.</title>
        <authorList>
            <person name="Jung Y."/>
        </authorList>
    </citation>
    <scope>NUCLEOTIDE SEQUENCE [LARGE SCALE GENOMIC DNA]</scope>
    <source>
        <strain evidence="1 2">RP8</strain>
    </source>
</reference>
<sequence>MKRSHQLPCRVSSVRTAVFAVIFLLSGAYGFSQKVAIYSYGKPGTKDYEEIAFWVRSNKRAEINYVFGENRRPSLLGYVGKDVLNGEKGFKVQFTNKHVLYVIPKEQSLKISDLSGNYRKNFTWKYEGPVAGIGTFCEPCADDEKEAMQLIRLYYMK</sequence>
<dbReference type="RefSeq" id="WP_248478452.1">
    <property type="nucleotide sequence ID" value="NZ_JALPRF010000003.1"/>
</dbReference>
<accession>A0ABT0HNS2</accession>
<keyword evidence="2" id="KW-1185">Reference proteome</keyword>
<gene>
    <name evidence="1" type="ORF">M0L20_18285</name>
</gene>
<dbReference type="EMBL" id="JALPRF010000003">
    <property type="protein sequence ID" value="MCK8493821.1"/>
    <property type="molecule type" value="Genomic_DNA"/>
</dbReference>
<protein>
    <recommendedName>
        <fullName evidence="3">DUF4468 domain-containing protein</fullName>
    </recommendedName>
</protein>
<name>A0ABT0HNS2_9BACT</name>
<comment type="caution">
    <text evidence="1">The sequence shown here is derived from an EMBL/GenBank/DDBJ whole genome shotgun (WGS) entry which is preliminary data.</text>
</comment>
<dbReference type="Proteomes" id="UP001202180">
    <property type="component" value="Unassembled WGS sequence"/>
</dbReference>
<proteinExistence type="predicted"/>
<evidence type="ECO:0000313" key="1">
    <source>
        <dbReference type="EMBL" id="MCK8493821.1"/>
    </source>
</evidence>
<organism evidence="1 2">
    <name type="scientific">Spirosoma liriopis</name>
    <dbReference type="NCBI Taxonomy" id="2937440"/>
    <lineage>
        <taxon>Bacteria</taxon>
        <taxon>Pseudomonadati</taxon>
        <taxon>Bacteroidota</taxon>
        <taxon>Cytophagia</taxon>
        <taxon>Cytophagales</taxon>
        <taxon>Cytophagaceae</taxon>
        <taxon>Spirosoma</taxon>
    </lineage>
</organism>